<dbReference type="OrthoDB" id="8605929at2"/>
<protein>
    <submittedName>
        <fullName evidence="2">Uncharacterized protein</fullName>
    </submittedName>
</protein>
<dbReference type="AlphaFoldDB" id="G4CP17"/>
<dbReference type="PATRIC" id="fig|1030841.3.peg.809"/>
<dbReference type="HOGENOM" id="CLU_603791_0_0_4"/>
<comment type="caution">
    <text evidence="2">The sequence shown here is derived from an EMBL/GenBank/DDBJ whole genome shotgun (WGS) entry which is preliminary data.</text>
</comment>
<keyword evidence="1" id="KW-0812">Transmembrane</keyword>
<accession>G4CP17</accession>
<sequence length="466" mass="52931">MKRIRILITLTVISLIAGIFYLLPAYLKHREIQAAQADLQLLASENTEPSKHPNNGYAALWLLPYQTGSEAERTGLMKKYQEALHNTDAEIPQELQALALLLPQNEEMRCAPNAAECLSEIKAKLPEYKQALYRYRDLIRNIDALADYENLYLDHPPGDGLSPFKQRLPQLNLLSYGRAAAAVEWADNQPKQALQRACRQIKLGKTLIQKQQELIYAMMGDVLVSGNTRLVAHMLSEKPEWATHLPETCTQALMPFTQNEHNICGSIKKEFRSIRNLNRQIGANSSFNIRLELITKPKNSWFLLLDDNEPFWPLALQAMTLPVFNTEHNEAILATSYAPFCRSSALQSLKQDTGPVSMPEAISYHSWSCKSNVLGCRFFGSALVDFSDYQNRLQDTQMLLRAFQAGLDLYRLPAHQRQAAFNSILARHSSPSRQLRWDTETHHITFPLYYTRHQAPMSIPVALSSP</sequence>
<evidence type="ECO:0000313" key="3">
    <source>
        <dbReference type="Proteomes" id="UP000005336"/>
    </source>
</evidence>
<keyword evidence="3" id="KW-1185">Reference proteome</keyword>
<evidence type="ECO:0000313" key="2">
    <source>
        <dbReference type="EMBL" id="EGZ48531.1"/>
    </source>
</evidence>
<proteinExistence type="predicted"/>
<feature type="transmembrane region" description="Helical" evidence="1">
    <location>
        <begin position="7"/>
        <end position="27"/>
    </location>
</feature>
<dbReference type="EMBL" id="AGAZ01000033">
    <property type="protein sequence ID" value="EGZ48531.1"/>
    <property type="molecule type" value="Genomic_DNA"/>
</dbReference>
<organism evidence="2 3">
    <name type="scientific">Neisseria wadsworthii 9715</name>
    <dbReference type="NCBI Taxonomy" id="1030841"/>
    <lineage>
        <taxon>Bacteria</taxon>
        <taxon>Pseudomonadati</taxon>
        <taxon>Pseudomonadota</taxon>
        <taxon>Betaproteobacteria</taxon>
        <taxon>Neisseriales</taxon>
        <taxon>Neisseriaceae</taxon>
        <taxon>Neisseria</taxon>
    </lineage>
</organism>
<dbReference type="Proteomes" id="UP000005336">
    <property type="component" value="Unassembled WGS sequence"/>
</dbReference>
<evidence type="ECO:0000256" key="1">
    <source>
        <dbReference type="SAM" id="Phobius"/>
    </source>
</evidence>
<name>G4CP17_9NEIS</name>
<reference evidence="2 3" key="1">
    <citation type="submission" date="2011-06" db="EMBL/GenBank/DDBJ databases">
        <authorList>
            <person name="Muzny D."/>
            <person name="Qin X."/>
            <person name="Deng J."/>
            <person name="Jiang H."/>
            <person name="Liu Y."/>
            <person name="Qu J."/>
            <person name="Song X.-Z."/>
            <person name="Zhang L."/>
            <person name="Thornton R."/>
            <person name="Coyle M."/>
            <person name="Francisco L."/>
            <person name="Jackson L."/>
            <person name="Javaid M."/>
            <person name="Korchina V."/>
            <person name="Kovar C."/>
            <person name="Mata R."/>
            <person name="Mathew T."/>
            <person name="Ngo R."/>
            <person name="Nguyen L."/>
            <person name="Nguyen N."/>
            <person name="Okwuonu G."/>
            <person name="Ongeri F."/>
            <person name="Pham C."/>
            <person name="Simmons D."/>
            <person name="Wilczek-Boney K."/>
            <person name="Hale W."/>
            <person name="Jakkamsetti A."/>
            <person name="Pham P."/>
            <person name="Ruth R."/>
            <person name="San Lucas F."/>
            <person name="Warren J."/>
            <person name="Zhang J."/>
            <person name="Zhao Z."/>
            <person name="Zhou C."/>
            <person name="Zhu D."/>
            <person name="Lee S."/>
            <person name="Bess C."/>
            <person name="Blankenburg K."/>
            <person name="Forbes L."/>
            <person name="Fu Q."/>
            <person name="Gubbala S."/>
            <person name="Hirani K."/>
            <person name="Jayaseelan J.C."/>
            <person name="Lara F."/>
            <person name="Munidasa M."/>
            <person name="Palculict T."/>
            <person name="Patil S."/>
            <person name="Pu L.-L."/>
            <person name="Saada N."/>
            <person name="Tang L."/>
            <person name="Weissenberger G."/>
            <person name="Zhu Y."/>
            <person name="Hemphill L."/>
            <person name="Shang Y."/>
            <person name="Youmans B."/>
            <person name="Ayvaz T."/>
            <person name="Ross M."/>
            <person name="Santibanez J."/>
            <person name="Aqrawi P."/>
            <person name="Gross S."/>
            <person name="Joshi V."/>
            <person name="Fowler G."/>
            <person name="Nazareth L."/>
            <person name="Reid J."/>
            <person name="Worley K."/>
            <person name="Petrosino J."/>
            <person name="Highlander S."/>
            <person name="Gibbs R."/>
        </authorList>
    </citation>
    <scope>NUCLEOTIDE SEQUENCE [LARGE SCALE GENOMIC DNA]</scope>
    <source>
        <strain evidence="2 3">9715</strain>
    </source>
</reference>
<dbReference type="RefSeq" id="WP_009115969.1">
    <property type="nucleotide sequence ID" value="NZ_JH165159.1"/>
</dbReference>
<keyword evidence="1" id="KW-0472">Membrane</keyword>
<keyword evidence="1" id="KW-1133">Transmembrane helix</keyword>
<gene>
    <name evidence="2" type="ORF">HMPREF9370_0826</name>
</gene>